<name>A0A918WEE5_STRCJ</name>
<dbReference type="EMBL" id="BMVB01000001">
    <property type="protein sequence ID" value="GHC34730.1"/>
    <property type="molecule type" value="Genomic_DNA"/>
</dbReference>
<comment type="caution">
    <text evidence="2">The sequence shown here is derived from an EMBL/GenBank/DDBJ whole genome shotgun (WGS) entry which is preliminary data.</text>
</comment>
<evidence type="ECO:0000313" key="2">
    <source>
        <dbReference type="EMBL" id="GHC34730.1"/>
    </source>
</evidence>
<gene>
    <name evidence="2" type="ORF">GCM10010507_04480</name>
</gene>
<evidence type="ECO:0008006" key="4">
    <source>
        <dbReference type="Google" id="ProtNLM"/>
    </source>
</evidence>
<evidence type="ECO:0000313" key="3">
    <source>
        <dbReference type="Proteomes" id="UP000646244"/>
    </source>
</evidence>
<feature type="transmembrane region" description="Helical" evidence="1">
    <location>
        <begin position="571"/>
        <end position="589"/>
    </location>
</feature>
<feature type="transmembrane region" description="Helical" evidence="1">
    <location>
        <begin position="595"/>
        <end position="617"/>
    </location>
</feature>
<proteinExistence type="predicted"/>
<organism evidence="2 3">
    <name type="scientific">Streptomyces cinnamoneus</name>
    <name type="common">Streptoverticillium cinnamoneum</name>
    <dbReference type="NCBI Taxonomy" id="53446"/>
    <lineage>
        <taxon>Bacteria</taxon>
        <taxon>Bacillati</taxon>
        <taxon>Actinomycetota</taxon>
        <taxon>Actinomycetes</taxon>
        <taxon>Kitasatosporales</taxon>
        <taxon>Streptomycetaceae</taxon>
        <taxon>Streptomyces</taxon>
        <taxon>Streptomyces cinnamoneus group</taxon>
    </lineage>
</organism>
<dbReference type="Proteomes" id="UP000646244">
    <property type="component" value="Unassembled WGS sequence"/>
</dbReference>
<keyword evidence="1" id="KW-0812">Transmembrane</keyword>
<dbReference type="AlphaFoldDB" id="A0A918WEE5"/>
<sequence>MFSPRSLITYPRMLRHASTLSVGLPPDEAVVLDAPDAPLRAALTAAAGGDHEPARELLAATRLGMQWERRNTYVSALAEFALHNPGWLDAWLSAAPEDPDAVLVKADLCIHQAWEIRSSARAEHVSEDRFRGFFTLLEDAVPVIGAAVELNPTDPVPWRVALTHARGSQAPREVFDGYWQEATARSSHHFGCHASALQYLCEKWFGSHEEMFAFAEQAADQALPGSLLHALPLLAAVEYAVVASAVEDGPLDPARIDAAVERALDLVAHYEAGDEEIAAVRNHLALMLARAGRWADALEQFRAIGVHATAFPWAYLGDAREQFLDFRTGVRIQVAMNTPLFGRPPQPVALPAQAGAPTWESEHCSLAVVSATLDTVAEATSANSTPLRLATGANGWHTLVEVALDPDPARRGSLMTRDRLVSAAGIFTTRERWTALVLHRSGDRRGFTLVHNGDRLAEHQWDPAAPVPDLEATTATAEAVARAYGIDDVRPLIALLRGNDDAPRRQADLVAALRMPPLPETFGTRAEALTGLPGARIVARRKAAAHWKKADASGAAAPDAAYTRRRPVRWWALRLLMFPFFTALAVWGWQADDVLFVKPLIATVAAFAVGTELVGGWRQRPRG</sequence>
<evidence type="ECO:0000256" key="1">
    <source>
        <dbReference type="SAM" id="Phobius"/>
    </source>
</evidence>
<keyword evidence="1" id="KW-1133">Transmembrane helix</keyword>
<keyword evidence="1" id="KW-0472">Membrane</keyword>
<reference evidence="2" key="2">
    <citation type="submission" date="2020-09" db="EMBL/GenBank/DDBJ databases">
        <authorList>
            <person name="Sun Q."/>
            <person name="Ohkuma M."/>
        </authorList>
    </citation>
    <scope>NUCLEOTIDE SEQUENCE</scope>
    <source>
        <strain evidence="2">JCM 4633</strain>
    </source>
</reference>
<reference evidence="2" key="1">
    <citation type="journal article" date="2014" name="Int. J. Syst. Evol. Microbiol.">
        <title>Complete genome sequence of Corynebacterium casei LMG S-19264T (=DSM 44701T), isolated from a smear-ripened cheese.</title>
        <authorList>
            <consortium name="US DOE Joint Genome Institute (JGI-PGF)"/>
            <person name="Walter F."/>
            <person name="Albersmeier A."/>
            <person name="Kalinowski J."/>
            <person name="Ruckert C."/>
        </authorList>
    </citation>
    <scope>NUCLEOTIDE SEQUENCE</scope>
    <source>
        <strain evidence="2">JCM 4633</strain>
    </source>
</reference>
<accession>A0A918WEE5</accession>
<protein>
    <recommendedName>
        <fullName evidence="4">DUF4034 domain-containing protein</fullName>
    </recommendedName>
</protein>